<keyword evidence="2" id="KW-1185">Reference proteome</keyword>
<dbReference type="SUPFAM" id="SSF88659">
    <property type="entry name" value="Sigma3 and sigma4 domains of RNA polymerase sigma factors"/>
    <property type="match status" value="1"/>
</dbReference>
<dbReference type="InterPro" id="IPR013324">
    <property type="entry name" value="RNA_pol_sigma_r3/r4-like"/>
</dbReference>
<dbReference type="InterPro" id="IPR036388">
    <property type="entry name" value="WH-like_DNA-bd_sf"/>
</dbReference>
<sequence length="178" mass="20401">MMRGLKTFQRKALVEGNWNPSHRGGRGASCLTSYYIGQCIWEFRRVYTTWAKKRVAWAEQHALYACPAQSAYEIPGMFGLLQTADVLSEPEAVVFTTNFEDILDEQPPATQAVVRMTVDGYSDTEIADTLNLTHGAVRTRKHRFRNTLYDAARERRIWIPEQLHTKDGTRHRQQRGAA</sequence>
<accession>A0ABV9BDR7</accession>
<comment type="caution">
    <text evidence="1">The sequence shown here is derived from an EMBL/GenBank/DDBJ whole genome shotgun (WGS) entry which is preliminary data.</text>
</comment>
<protein>
    <submittedName>
        <fullName evidence="1">RNA polymerase sigma factor</fullName>
    </submittedName>
</protein>
<name>A0ABV9BDR7_9ACTN</name>
<dbReference type="EMBL" id="JBHSFK010000082">
    <property type="protein sequence ID" value="MFC4508436.1"/>
    <property type="molecule type" value="Genomic_DNA"/>
</dbReference>
<proteinExistence type="predicted"/>
<evidence type="ECO:0000313" key="2">
    <source>
        <dbReference type="Proteomes" id="UP001595839"/>
    </source>
</evidence>
<reference evidence="2" key="1">
    <citation type="journal article" date="2019" name="Int. J. Syst. Evol. Microbiol.">
        <title>The Global Catalogue of Microorganisms (GCM) 10K type strain sequencing project: providing services to taxonomists for standard genome sequencing and annotation.</title>
        <authorList>
            <consortium name="The Broad Institute Genomics Platform"/>
            <consortium name="The Broad Institute Genome Sequencing Center for Infectious Disease"/>
            <person name="Wu L."/>
            <person name="Ma J."/>
        </authorList>
    </citation>
    <scope>NUCLEOTIDE SEQUENCE [LARGE SCALE GENOMIC DNA]</scope>
    <source>
        <strain evidence="2">CGMCC 4.7177</strain>
    </source>
</reference>
<dbReference type="Gene3D" id="1.10.10.10">
    <property type="entry name" value="Winged helix-like DNA-binding domain superfamily/Winged helix DNA-binding domain"/>
    <property type="match status" value="1"/>
</dbReference>
<organism evidence="1 2">
    <name type="scientific">Streptomyces vulcanius</name>
    <dbReference type="NCBI Taxonomy" id="1441876"/>
    <lineage>
        <taxon>Bacteria</taxon>
        <taxon>Bacillati</taxon>
        <taxon>Actinomycetota</taxon>
        <taxon>Actinomycetes</taxon>
        <taxon>Kitasatosporales</taxon>
        <taxon>Streptomycetaceae</taxon>
        <taxon>Streptomyces</taxon>
    </lineage>
</organism>
<dbReference type="Proteomes" id="UP001595839">
    <property type="component" value="Unassembled WGS sequence"/>
</dbReference>
<dbReference type="RefSeq" id="WP_381187162.1">
    <property type="nucleotide sequence ID" value="NZ_JBHSFK010000082.1"/>
</dbReference>
<evidence type="ECO:0000313" key="1">
    <source>
        <dbReference type="EMBL" id="MFC4508436.1"/>
    </source>
</evidence>
<gene>
    <name evidence="1" type="ORF">ACFPIH_55185</name>
</gene>